<feature type="repeat" description="ANK" evidence="1">
    <location>
        <begin position="88"/>
        <end position="120"/>
    </location>
</feature>
<dbReference type="InParanoid" id="A0A059C4N9"/>
<gene>
    <name evidence="2" type="ORF">EUGRSUZ_E01675</name>
</gene>
<dbReference type="AlphaFoldDB" id="A0A059C4N9"/>
<dbReference type="OMA" id="GHALECE"/>
<name>A0A059C4N9_EUCGR</name>
<protein>
    <submittedName>
        <fullName evidence="2">Uncharacterized protein</fullName>
    </submittedName>
</protein>
<dbReference type="eggNOG" id="KOG0504">
    <property type="taxonomic scope" value="Eukaryota"/>
</dbReference>
<evidence type="ECO:0000313" key="2">
    <source>
        <dbReference type="EMBL" id="KCW73214.1"/>
    </source>
</evidence>
<dbReference type="Gramene" id="KCW73214">
    <property type="protein sequence ID" value="KCW73214"/>
    <property type="gene ID" value="EUGRSUZ_E01675"/>
</dbReference>
<feature type="non-terminal residue" evidence="2">
    <location>
        <position position="240"/>
    </location>
</feature>
<dbReference type="Gene3D" id="1.25.40.20">
    <property type="entry name" value="Ankyrin repeat-containing domain"/>
    <property type="match status" value="2"/>
</dbReference>
<feature type="non-terminal residue" evidence="2">
    <location>
        <position position="1"/>
    </location>
</feature>
<dbReference type="EMBL" id="KK198757">
    <property type="protein sequence ID" value="KCW73214.1"/>
    <property type="molecule type" value="Genomic_DNA"/>
</dbReference>
<dbReference type="InterPro" id="IPR036770">
    <property type="entry name" value="Ankyrin_rpt-contain_sf"/>
</dbReference>
<feature type="repeat" description="ANK" evidence="1">
    <location>
        <begin position="195"/>
        <end position="217"/>
    </location>
</feature>
<dbReference type="SMART" id="SM00248">
    <property type="entry name" value="ANK"/>
    <property type="match status" value="5"/>
</dbReference>
<accession>A0A059C4N9</accession>
<dbReference type="PROSITE" id="PS50297">
    <property type="entry name" value="ANK_REP_REGION"/>
    <property type="match status" value="3"/>
</dbReference>
<dbReference type="STRING" id="71139.A0A059C4N9"/>
<dbReference type="InterPro" id="IPR002110">
    <property type="entry name" value="Ankyrin_rpt"/>
</dbReference>
<dbReference type="PANTHER" id="PTHR24128:SF61">
    <property type="entry name" value="ANKYRIN REPEAT-CONTAINING PROTEIN BDA1-LIKE"/>
    <property type="match status" value="1"/>
</dbReference>
<proteinExistence type="predicted"/>
<evidence type="ECO:0000256" key="1">
    <source>
        <dbReference type="PROSITE-ProRule" id="PRU00023"/>
    </source>
</evidence>
<dbReference type="PANTHER" id="PTHR24128">
    <property type="entry name" value="HOMEOBOX PROTEIN WARIAI"/>
    <property type="match status" value="1"/>
</dbReference>
<dbReference type="PROSITE" id="PS50088">
    <property type="entry name" value="ANK_REPEAT"/>
    <property type="match status" value="3"/>
</dbReference>
<reference evidence="2" key="1">
    <citation type="submission" date="2013-07" db="EMBL/GenBank/DDBJ databases">
        <title>The genome of Eucalyptus grandis.</title>
        <authorList>
            <person name="Schmutz J."/>
            <person name="Hayes R."/>
            <person name="Myburg A."/>
            <person name="Tuskan G."/>
            <person name="Grattapaglia D."/>
            <person name="Rokhsar D.S."/>
        </authorList>
    </citation>
    <scope>NUCLEOTIDE SEQUENCE</scope>
    <source>
        <tissue evidence="2">Leaf extractions</tissue>
    </source>
</reference>
<dbReference type="SUPFAM" id="SSF48403">
    <property type="entry name" value="Ankyrin repeat"/>
    <property type="match status" value="1"/>
</dbReference>
<feature type="repeat" description="ANK" evidence="1">
    <location>
        <begin position="54"/>
        <end position="77"/>
    </location>
</feature>
<dbReference type="Pfam" id="PF12796">
    <property type="entry name" value="Ank_2"/>
    <property type="match status" value="2"/>
</dbReference>
<sequence>RERYPRREAREAIISSDQMERRVLEAAREGNIHELTDLIGSNELILEEMALKEAGHTLLHVACLGGHLEVARELLKHMPKFAEKVDRDGFSPLHIAAARGDVEIAEELLKVGTRLCSVKGWERRIPLHYAIINGEVDVMEILLSASPESVEEKTAREETALHLAVKNNRFKVLVRLVEHLKQHKKEQVINWKDHQGNTALHLAAASKNFEVVDFLLRGHALECEVVEVNAPNESGLTPLD</sequence>
<organism evidence="2">
    <name type="scientific">Eucalyptus grandis</name>
    <name type="common">Flooded gum</name>
    <dbReference type="NCBI Taxonomy" id="71139"/>
    <lineage>
        <taxon>Eukaryota</taxon>
        <taxon>Viridiplantae</taxon>
        <taxon>Streptophyta</taxon>
        <taxon>Embryophyta</taxon>
        <taxon>Tracheophyta</taxon>
        <taxon>Spermatophyta</taxon>
        <taxon>Magnoliopsida</taxon>
        <taxon>eudicotyledons</taxon>
        <taxon>Gunneridae</taxon>
        <taxon>Pentapetalae</taxon>
        <taxon>rosids</taxon>
        <taxon>malvids</taxon>
        <taxon>Myrtales</taxon>
        <taxon>Myrtaceae</taxon>
        <taxon>Myrtoideae</taxon>
        <taxon>Eucalypteae</taxon>
        <taxon>Eucalyptus</taxon>
    </lineage>
</organism>
<keyword evidence="1" id="KW-0040">ANK repeat</keyword>